<protein>
    <recommendedName>
        <fullName evidence="6">DUF4974 domain-containing protein</fullName>
    </recommendedName>
</protein>
<dbReference type="Pfam" id="PF04773">
    <property type="entry name" value="FecR"/>
    <property type="match status" value="1"/>
</dbReference>
<organism evidence="4 5">
    <name type="scientific">Sphingobacterium corticibacter</name>
    <dbReference type="NCBI Taxonomy" id="2171749"/>
    <lineage>
        <taxon>Bacteria</taxon>
        <taxon>Pseudomonadati</taxon>
        <taxon>Bacteroidota</taxon>
        <taxon>Sphingobacteriia</taxon>
        <taxon>Sphingobacteriales</taxon>
        <taxon>Sphingobacteriaceae</taxon>
        <taxon>Sphingobacterium</taxon>
    </lineage>
</organism>
<dbReference type="InterPro" id="IPR032508">
    <property type="entry name" value="FecR_C"/>
</dbReference>
<feature type="transmembrane region" description="Helical" evidence="1">
    <location>
        <begin position="88"/>
        <end position="109"/>
    </location>
</feature>
<feature type="domain" description="FecR protein" evidence="2">
    <location>
        <begin position="132"/>
        <end position="221"/>
    </location>
</feature>
<evidence type="ECO:0000313" key="4">
    <source>
        <dbReference type="EMBL" id="PVH27086.1"/>
    </source>
</evidence>
<dbReference type="Gene3D" id="2.60.120.1440">
    <property type="match status" value="1"/>
</dbReference>
<dbReference type="PANTHER" id="PTHR30273">
    <property type="entry name" value="PERIPLASMIC SIGNAL SENSOR AND SIGMA FACTOR ACTIVATOR FECR-RELATED"/>
    <property type="match status" value="1"/>
</dbReference>
<dbReference type="Proteomes" id="UP000245627">
    <property type="component" value="Unassembled WGS sequence"/>
</dbReference>
<keyword evidence="5" id="KW-1185">Reference proteome</keyword>
<dbReference type="InterPro" id="IPR006860">
    <property type="entry name" value="FecR"/>
</dbReference>
<evidence type="ECO:0000259" key="2">
    <source>
        <dbReference type="Pfam" id="PF04773"/>
    </source>
</evidence>
<evidence type="ECO:0008006" key="6">
    <source>
        <dbReference type="Google" id="ProtNLM"/>
    </source>
</evidence>
<dbReference type="Pfam" id="PF16344">
    <property type="entry name" value="FecR_C"/>
    <property type="match status" value="1"/>
</dbReference>
<dbReference type="OrthoDB" id="1523735at2"/>
<name>A0A2T8HNS7_9SPHI</name>
<evidence type="ECO:0000313" key="5">
    <source>
        <dbReference type="Proteomes" id="UP000245627"/>
    </source>
</evidence>
<accession>A0A2T8HNS7</accession>
<dbReference type="PANTHER" id="PTHR30273:SF2">
    <property type="entry name" value="PROTEIN FECR"/>
    <property type="match status" value="1"/>
</dbReference>
<comment type="caution">
    <text evidence="4">The sequence shown here is derived from an EMBL/GenBank/DDBJ whole genome shotgun (WGS) entry which is preliminary data.</text>
</comment>
<evidence type="ECO:0000259" key="3">
    <source>
        <dbReference type="Pfam" id="PF16344"/>
    </source>
</evidence>
<reference evidence="4 5" key="1">
    <citation type="submission" date="2018-04" db="EMBL/GenBank/DDBJ databases">
        <title>Sphingobacterium cortibacter sp. nov.</title>
        <authorList>
            <person name="Li Y."/>
        </authorList>
    </citation>
    <scope>NUCLEOTIDE SEQUENCE [LARGE SCALE GENOMIC DNA]</scope>
    <source>
        <strain evidence="4 5">2c-3</strain>
    </source>
</reference>
<dbReference type="RefSeq" id="WP_116774941.1">
    <property type="nucleotide sequence ID" value="NZ_QDKG01000001.1"/>
</dbReference>
<feature type="domain" description="Protein FecR C-terminal" evidence="3">
    <location>
        <begin position="265"/>
        <end position="329"/>
    </location>
</feature>
<dbReference type="InterPro" id="IPR012373">
    <property type="entry name" value="Ferrdict_sens_TM"/>
</dbReference>
<sequence length="333" mass="38184">MLDPTVEKLISDHSFVNYCLSKSAEDSTFWDRWLEQNPEHREVTDKARQMVLLLVDQPTEDEFQIERTRLLNHITAFNEQHKPRVRRLWKAAVAAATILLVGAISYQVWMHRQDSQLANTSNIDWVAQHVPDKKMMHVALADGTTVKLFPGSNFSYPAAFQDSIREVKLDGGGFFEVKHNAEKPFIIHTDELAVRVMGTSFNMQAYATDNQTKVALFNGKVLIEHQGKQQTLSPGQAFVWDKKSQSAQVESFDVAQERQVSNGLVVFEHASYEEVARQLTRKYGVKWQSDIAVQIQFSGTIHQESLEDVLNHLTYTTDYRFTLQQDTVRVQQN</sequence>
<dbReference type="Gene3D" id="3.55.50.30">
    <property type="match status" value="1"/>
</dbReference>
<keyword evidence="1" id="KW-0812">Transmembrane</keyword>
<gene>
    <name evidence="4" type="ORF">DC487_05670</name>
</gene>
<dbReference type="GO" id="GO:0016989">
    <property type="term" value="F:sigma factor antagonist activity"/>
    <property type="evidence" value="ECO:0007669"/>
    <property type="project" value="TreeGrafter"/>
</dbReference>
<dbReference type="AlphaFoldDB" id="A0A2T8HNS7"/>
<evidence type="ECO:0000256" key="1">
    <source>
        <dbReference type="SAM" id="Phobius"/>
    </source>
</evidence>
<keyword evidence="1" id="KW-0472">Membrane</keyword>
<dbReference type="EMBL" id="QDKG01000001">
    <property type="protein sequence ID" value="PVH27086.1"/>
    <property type="molecule type" value="Genomic_DNA"/>
</dbReference>
<dbReference type="PIRSF" id="PIRSF018266">
    <property type="entry name" value="FecR"/>
    <property type="match status" value="1"/>
</dbReference>
<keyword evidence="1" id="KW-1133">Transmembrane helix</keyword>
<proteinExistence type="predicted"/>